<name>A0A0N8VMJ7_9FLAO</name>
<evidence type="ECO:0000256" key="2">
    <source>
        <dbReference type="ARBA" id="ARBA00012729"/>
    </source>
</evidence>
<dbReference type="InterPro" id="IPR001579">
    <property type="entry name" value="Glyco_hydro_18_chit_AS"/>
</dbReference>
<feature type="chain" id="PRO_5006033307" description="chitinase" evidence="8">
    <location>
        <begin position="22"/>
        <end position="364"/>
    </location>
</feature>
<accession>A0A0N8VMJ7</accession>
<evidence type="ECO:0000256" key="6">
    <source>
        <dbReference type="RuleBase" id="RU000489"/>
    </source>
</evidence>
<comment type="caution">
    <text evidence="10">The sequence shown here is derived from an EMBL/GenBank/DDBJ whole genome shotgun (WGS) entry which is preliminary data.</text>
</comment>
<evidence type="ECO:0000256" key="5">
    <source>
        <dbReference type="ARBA" id="ARBA00023295"/>
    </source>
</evidence>
<evidence type="ECO:0000256" key="4">
    <source>
        <dbReference type="ARBA" id="ARBA00023024"/>
    </source>
</evidence>
<dbReference type="PROSITE" id="PS01095">
    <property type="entry name" value="GH18_1"/>
    <property type="match status" value="1"/>
</dbReference>
<proteinExistence type="inferred from homology"/>
<keyword evidence="3 6" id="KW-0378">Hydrolase</keyword>
<keyword evidence="4" id="KW-0146">Chitin degradation</keyword>
<evidence type="ECO:0000313" key="10">
    <source>
        <dbReference type="EMBL" id="KQB39516.1"/>
    </source>
</evidence>
<dbReference type="EC" id="3.2.1.14" evidence="2"/>
<dbReference type="SUPFAM" id="SSF51445">
    <property type="entry name" value="(Trans)glycosidases"/>
    <property type="match status" value="1"/>
</dbReference>
<evidence type="ECO:0000256" key="8">
    <source>
        <dbReference type="SAM" id="SignalP"/>
    </source>
</evidence>
<dbReference type="STRING" id="362413.RC62_1197"/>
<dbReference type="Gene3D" id="3.10.50.10">
    <property type="match status" value="1"/>
</dbReference>
<dbReference type="InterPro" id="IPR001223">
    <property type="entry name" value="Glyco_hydro18_cat"/>
</dbReference>
<evidence type="ECO:0000259" key="9">
    <source>
        <dbReference type="PROSITE" id="PS51910"/>
    </source>
</evidence>
<evidence type="ECO:0000256" key="3">
    <source>
        <dbReference type="ARBA" id="ARBA00022801"/>
    </source>
</evidence>
<feature type="domain" description="GH18" evidence="9">
    <location>
        <begin position="27"/>
        <end position="364"/>
    </location>
</feature>
<dbReference type="AlphaFoldDB" id="A0A0N8VMJ7"/>
<dbReference type="PROSITE" id="PS51910">
    <property type="entry name" value="GH18_2"/>
    <property type="match status" value="1"/>
</dbReference>
<dbReference type="PATRIC" id="fig|362413.3.peg.1173"/>
<dbReference type="InterPro" id="IPR029070">
    <property type="entry name" value="Chitinase_insertion_sf"/>
</dbReference>
<keyword evidence="8" id="KW-0732">Signal</keyword>
<keyword evidence="5 6" id="KW-0326">Glycosidase</keyword>
<dbReference type="GO" id="GO:0008843">
    <property type="term" value="F:endochitinase activity"/>
    <property type="evidence" value="ECO:0007669"/>
    <property type="project" value="UniProtKB-EC"/>
</dbReference>
<evidence type="ECO:0000256" key="7">
    <source>
        <dbReference type="RuleBase" id="RU004453"/>
    </source>
</evidence>
<organism evidence="10 11">
    <name type="scientific">Flavobacterium aquidurense</name>
    <dbReference type="NCBI Taxonomy" id="362413"/>
    <lineage>
        <taxon>Bacteria</taxon>
        <taxon>Pseudomonadati</taxon>
        <taxon>Bacteroidota</taxon>
        <taxon>Flavobacteriia</taxon>
        <taxon>Flavobacteriales</taxon>
        <taxon>Flavobacteriaceae</taxon>
        <taxon>Flavobacterium</taxon>
    </lineage>
</organism>
<comment type="similarity">
    <text evidence="7">Belongs to the glycosyl hydrolase 18 family.</text>
</comment>
<dbReference type="RefSeq" id="WP_055096032.1">
    <property type="nucleotide sequence ID" value="NZ_JRLF01000012.1"/>
</dbReference>
<keyword evidence="4" id="KW-0119">Carbohydrate metabolism</keyword>
<dbReference type="EMBL" id="JRLF01000012">
    <property type="protein sequence ID" value="KQB39516.1"/>
    <property type="molecule type" value="Genomic_DNA"/>
</dbReference>
<dbReference type="GO" id="GO:0008061">
    <property type="term" value="F:chitin binding"/>
    <property type="evidence" value="ECO:0007669"/>
    <property type="project" value="InterPro"/>
</dbReference>
<gene>
    <name evidence="10" type="ORF">RC62_1197</name>
</gene>
<dbReference type="GO" id="GO:0006032">
    <property type="term" value="P:chitin catabolic process"/>
    <property type="evidence" value="ECO:0007669"/>
    <property type="project" value="UniProtKB-KW"/>
</dbReference>
<dbReference type="GO" id="GO:0005975">
    <property type="term" value="P:carbohydrate metabolic process"/>
    <property type="evidence" value="ECO:0007669"/>
    <property type="project" value="InterPro"/>
</dbReference>
<evidence type="ECO:0000256" key="1">
    <source>
        <dbReference type="ARBA" id="ARBA00000822"/>
    </source>
</evidence>
<feature type="signal peptide" evidence="8">
    <location>
        <begin position="1"/>
        <end position="21"/>
    </location>
</feature>
<dbReference type="Gene3D" id="3.20.20.80">
    <property type="entry name" value="Glycosidases"/>
    <property type="match status" value="1"/>
</dbReference>
<dbReference type="PANTHER" id="PTHR11177">
    <property type="entry name" value="CHITINASE"/>
    <property type="match status" value="1"/>
</dbReference>
<dbReference type="InterPro" id="IPR017853">
    <property type="entry name" value="GH"/>
</dbReference>
<dbReference type="SUPFAM" id="SSF54556">
    <property type="entry name" value="Chitinase insertion domain"/>
    <property type="match status" value="1"/>
</dbReference>
<keyword evidence="4" id="KW-0624">Polysaccharide degradation</keyword>
<reference evidence="10 11" key="1">
    <citation type="submission" date="2014-09" db="EMBL/GenBank/DDBJ databases">
        <title>Genome sequence of Flavobacterium aquidurense RC62.</title>
        <authorList>
            <person name="Kim J.F."/>
            <person name="Kwak M.-J."/>
        </authorList>
    </citation>
    <scope>NUCLEOTIDE SEQUENCE [LARGE SCALE GENOMIC DNA]</scope>
    <source>
        <strain evidence="10 11">RC62</strain>
    </source>
</reference>
<dbReference type="OrthoDB" id="9775889at2"/>
<dbReference type="InterPro" id="IPR050314">
    <property type="entry name" value="Glycosyl_Hydrlase_18"/>
</dbReference>
<comment type="catalytic activity">
    <reaction evidence="1">
        <text>Random endo-hydrolysis of N-acetyl-beta-D-glucosaminide (1-&gt;4)-beta-linkages in chitin and chitodextrins.</text>
        <dbReference type="EC" id="3.2.1.14"/>
    </reaction>
</comment>
<protein>
    <recommendedName>
        <fullName evidence="2">chitinase</fullName>
        <ecNumber evidence="2">3.2.1.14</ecNumber>
    </recommendedName>
</protein>
<sequence>MKQINLIALLFLCLISTNIFAQKNKKFDIIAYYTGDDKLINEYEVNKLNQIIFSFCHLKDGKLSVDSPKDSTTIKYLVSLKAKNPQLKIILSLGGWGGCEPCSAAFSTAEGRLTFAKSVKEVSNYFKVDGLDLDWEYPAIEGLPGHLYQAVDKPNFTELIKILRSTLGKKYELSFAAGGFQKYLDESIDWKTVAPLVNRINIMSYDLVNGYSKVTGHHTPLYSTNPKEESTDRAVTYLIKQGVPAEKLIIGGAFYSRTWKNVENINNGLYQPGEHIQGVDFKNFASTYTEANGWKYFWDNKAKAPYWYNAASKTFATSDDIKSIKEKTEYVKSKKLGGIMFWELTLDSPHDGMVSAIYEVKTAK</sequence>
<dbReference type="Pfam" id="PF00704">
    <property type="entry name" value="Glyco_hydro_18"/>
    <property type="match status" value="1"/>
</dbReference>
<dbReference type="Proteomes" id="UP000050443">
    <property type="component" value="Unassembled WGS sequence"/>
</dbReference>
<dbReference type="CDD" id="cd06548">
    <property type="entry name" value="GH18_chitinase"/>
    <property type="match status" value="1"/>
</dbReference>
<dbReference type="PANTHER" id="PTHR11177:SF317">
    <property type="entry name" value="CHITINASE 12-RELATED"/>
    <property type="match status" value="1"/>
</dbReference>
<dbReference type="InterPro" id="IPR011583">
    <property type="entry name" value="Chitinase_II/V-like_cat"/>
</dbReference>
<evidence type="ECO:0000313" key="11">
    <source>
        <dbReference type="Proteomes" id="UP000050443"/>
    </source>
</evidence>
<dbReference type="SMART" id="SM00636">
    <property type="entry name" value="Glyco_18"/>
    <property type="match status" value="1"/>
</dbReference>